<accession>A0A2W1K118</accession>
<feature type="region of interest" description="Disordered" evidence="1">
    <location>
        <begin position="127"/>
        <end position="146"/>
    </location>
</feature>
<dbReference type="RefSeq" id="WP_009563488.1">
    <property type="nucleotide sequence ID" value="NZ_AP025160.1"/>
</dbReference>
<dbReference type="GeneID" id="65280902"/>
<organism evidence="2 3">
    <name type="scientific">Acidithiobacillus ferrooxidans</name>
    <name type="common">Thiobacillus ferrooxidans</name>
    <dbReference type="NCBI Taxonomy" id="920"/>
    <lineage>
        <taxon>Bacteria</taxon>
        <taxon>Pseudomonadati</taxon>
        <taxon>Pseudomonadota</taxon>
        <taxon>Acidithiobacillia</taxon>
        <taxon>Acidithiobacillales</taxon>
        <taxon>Acidithiobacillaceae</taxon>
        <taxon>Acidithiobacillus</taxon>
    </lineage>
</organism>
<dbReference type="OrthoDB" id="9865468at2"/>
<reference evidence="2 3" key="1">
    <citation type="submission" date="2018-06" db="EMBL/GenBank/DDBJ databases">
        <title>Draft sequence of Acidithiobacillus ferrooxidans CCM 4253.</title>
        <authorList>
            <person name="Moya-Beltran A."/>
            <person name="Castro M."/>
            <person name="Covarrubias P.C."/>
            <person name="Issotta F."/>
            <person name="Janiczek O."/>
            <person name="Mandl M."/>
            <person name="Kucera J."/>
            <person name="Quatrini R."/>
        </authorList>
    </citation>
    <scope>NUCLEOTIDE SEQUENCE [LARGE SCALE GENOMIC DNA]</scope>
    <source>
        <strain evidence="2 3">CCM 4253</strain>
    </source>
</reference>
<sequence>MLTPSLFNGMPYAGESTVIPLKMHLYIQALAFVQGMTLRAVHEDCASRFLAEKAWEKGLRWRDGHPPAVSGPEWVEVHVRIPAHLADNLAEVSRRNGVGLPDVLYTMLYWYSWILYPPLQEQERRKTKFRASKAREERERCHRSLP</sequence>
<evidence type="ECO:0000313" key="3">
    <source>
        <dbReference type="Proteomes" id="UP000248886"/>
    </source>
</evidence>
<proteinExistence type="predicted"/>
<dbReference type="AlphaFoldDB" id="A0A2W1K118"/>
<protein>
    <submittedName>
        <fullName evidence="2">Uncharacterized protein</fullName>
    </submittedName>
</protein>
<name>A0A2W1K118_ACIFR</name>
<evidence type="ECO:0000256" key="1">
    <source>
        <dbReference type="SAM" id="MobiDB-lite"/>
    </source>
</evidence>
<dbReference type="OMA" id="DTHTQDS"/>
<comment type="caution">
    <text evidence="2">The sequence shown here is derived from an EMBL/GenBank/DDBJ whole genome shotgun (WGS) entry which is preliminary data.</text>
</comment>
<gene>
    <name evidence="2" type="ORF">DN052_13780</name>
</gene>
<dbReference type="Proteomes" id="UP000248886">
    <property type="component" value="Unassembled WGS sequence"/>
</dbReference>
<feature type="compositionally biased region" description="Basic and acidic residues" evidence="1">
    <location>
        <begin position="133"/>
        <end position="146"/>
    </location>
</feature>
<evidence type="ECO:0000313" key="2">
    <source>
        <dbReference type="EMBL" id="PZD80153.1"/>
    </source>
</evidence>
<dbReference type="EMBL" id="QKQP01000010">
    <property type="protein sequence ID" value="PZD80153.1"/>
    <property type="molecule type" value="Genomic_DNA"/>
</dbReference>